<dbReference type="OrthoDB" id="407298at2759"/>
<evidence type="ECO:0000256" key="5">
    <source>
        <dbReference type="ARBA" id="ARBA00023002"/>
    </source>
</evidence>
<dbReference type="EMBL" id="LAZP02000073">
    <property type="protein sequence ID" value="PFH61403.1"/>
    <property type="molecule type" value="Genomic_DNA"/>
</dbReference>
<evidence type="ECO:0000256" key="7">
    <source>
        <dbReference type="ARBA" id="ARBA00025795"/>
    </source>
</evidence>
<dbReference type="Proteomes" id="UP000037136">
    <property type="component" value="Unassembled WGS sequence"/>
</dbReference>
<dbReference type="Gene3D" id="1.10.489.10">
    <property type="entry name" value="Chloroperoxidase-like"/>
    <property type="match status" value="1"/>
</dbReference>
<sequence length="225" mass="25441">MARRRAQPAGQEHGYIRGRVEDRGPCPALNALANHGYLPRDGRNLTVAQVEAALCEALSMTSHLAASNTRQLKSILRPNGTFDLTDLRQHGVIEHDRSFTRLDYRHGGDNYTLQPDMFQALLNDAGGGPLTVKTLARTYRRRAEEHKRSGGKPLPLRMRFINLAQSVSFFNVAQMSGKIPREVVDAFYLEDRFTDEVLVDKRPRTLLGLLGDILRLLFFVYILRV</sequence>
<keyword evidence="6" id="KW-0408">Iron</keyword>
<dbReference type="PANTHER" id="PTHR33577:SF9">
    <property type="entry name" value="PEROXIDASE STCC"/>
    <property type="match status" value="1"/>
</dbReference>
<name>A0A2A9PKI9_OPHUN</name>
<evidence type="ECO:0000256" key="6">
    <source>
        <dbReference type="ARBA" id="ARBA00023004"/>
    </source>
</evidence>
<comment type="caution">
    <text evidence="9">The sequence shown here is derived from an EMBL/GenBank/DDBJ whole genome shotgun (WGS) entry which is preliminary data.</text>
</comment>
<reference evidence="9 10" key="1">
    <citation type="journal article" date="2015" name="BMC Genomics">
        <title>Gene expression during zombie ant biting behavior reflects the complexity underlying fungal parasitic behavioral manipulation.</title>
        <authorList>
            <person name="de Bekker C."/>
            <person name="Ohm R.A."/>
            <person name="Loreto R.G."/>
            <person name="Sebastian A."/>
            <person name="Albert I."/>
            <person name="Merrow M."/>
            <person name="Brachmann A."/>
            <person name="Hughes D.P."/>
        </authorList>
    </citation>
    <scope>NUCLEOTIDE SEQUENCE [LARGE SCALE GENOMIC DNA]</scope>
    <source>
        <strain evidence="9 10">SC16a</strain>
    </source>
</reference>
<dbReference type="GO" id="GO:0046872">
    <property type="term" value="F:metal ion binding"/>
    <property type="evidence" value="ECO:0007669"/>
    <property type="project" value="UniProtKB-KW"/>
</dbReference>
<dbReference type="Pfam" id="PF01328">
    <property type="entry name" value="Peroxidase_2"/>
    <property type="match status" value="1"/>
</dbReference>
<organism evidence="9 10">
    <name type="scientific">Ophiocordyceps unilateralis</name>
    <name type="common">Zombie-ant fungus</name>
    <name type="synonym">Torrubia unilateralis</name>
    <dbReference type="NCBI Taxonomy" id="268505"/>
    <lineage>
        <taxon>Eukaryota</taxon>
        <taxon>Fungi</taxon>
        <taxon>Dikarya</taxon>
        <taxon>Ascomycota</taxon>
        <taxon>Pezizomycotina</taxon>
        <taxon>Sordariomycetes</taxon>
        <taxon>Hypocreomycetidae</taxon>
        <taxon>Hypocreales</taxon>
        <taxon>Ophiocordycipitaceae</taxon>
        <taxon>Ophiocordyceps</taxon>
    </lineage>
</organism>
<comment type="similarity">
    <text evidence="7">Belongs to the chloroperoxidase family.</text>
</comment>
<dbReference type="InterPro" id="IPR036851">
    <property type="entry name" value="Chloroperoxidase-like_sf"/>
</dbReference>
<protein>
    <recommendedName>
        <fullName evidence="8">Heme haloperoxidase family profile domain-containing protein</fullName>
    </recommendedName>
</protein>
<feature type="domain" description="Heme haloperoxidase family profile" evidence="8">
    <location>
        <begin position="8"/>
        <end position="215"/>
    </location>
</feature>
<evidence type="ECO:0000256" key="4">
    <source>
        <dbReference type="ARBA" id="ARBA00022723"/>
    </source>
</evidence>
<comment type="cofactor">
    <cofactor evidence="1">
        <name>heme b</name>
        <dbReference type="ChEBI" id="CHEBI:60344"/>
    </cofactor>
</comment>
<evidence type="ECO:0000256" key="1">
    <source>
        <dbReference type="ARBA" id="ARBA00001970"/>
    </source>
</evidence>
<dbReference type="SUPFAM" id="SSF47571">
    <property type="entry name" value="Cloroperoxidase"/>
    <property type="match status" value="1"/>
</dbReference>
<dbReference type="AlphaFoldDB" id="A0A2A9PKI9"/>
<dbReference type="PROSITE" id="PS51405">
    <property type="entry name" value="HEME_HALOPEROXIDASE"/>
    <property type="match status" value="1"/>
</dbReference>
<proteinExistence type="inferred from homology"/>
<dbReference type="GO" id="GO:0004601">
    <property type="term" value="F:peroxidase activity"/>
    <property type="evidence" value="ECO:0007669"/>
    <property type="project" value="UniProtKB-KW"/>
</dbReference>
<accession>A0A2A9PKI9</accession>
<dbReference type="STRING" id="268505.A0A2A9PKI9"/>
<reference evidence="9 10" key="2">
    <citation type="journal article" date="2017" name="Sci. Rep.">
        <title>Ant-infecting Ophiocordyceps genomes reveal a high diversity of potential behavioral manipulation genes and a possible major role for enterotoxins.</title>
        <authorList>
            <person name="de Bekker C."/>
            <person name="Ohm R.A."/>
            <person name="Evans H.C."/>
            <person name="Brachmann A."/>
            <person name="Hughes D.P."/>
        </authorList>
    </citation>
    <scope>NUCLEOTIDE SEQUENCE [LARGE SCALE GENOMIC DNA]</scope>
    <source>
        <strain evidence="9 10">SC16a</strain>
    </source>
</reference>
<dbReference type="PANTHER" id="PTHR33577">
    <property type="entry name" value="STERIGMATOCYSTIN BIOSYNTHESIS PEROXIDASE STCC-RELATED"/>
    <property type="match status" value="1"/>
</dbReference>
<evidence type="ECO:0000259" key="8">
    <source>
        <dbReference type="PROSITE" id="PS51405"/>
    </source>
</evidence>
<keyword evidence="3" id="KW-0349">Heme</keyword>
<evidence type="ECO:0000313" key="9">
    <source>
        <dbReference type="EMBL" id="PFH61403.1"/>
    </source>
</evidence>
<dbReference type="InterPro" id="IPR000028">
    <property type="entry name" value="Chloroperoxidase"/>
</dbReference>
<keyword evidence="2" id="KW-0575">Peroxidase</keyword>
<evidence type="ECO:0000256" key="3">
    <source>
        <dbReference type="ARBA" id="ARBA00022617"/>
    </source>
</evidence>
<evidence type="ECO:0000256" key="2">
    <source>
        <dbReference type="ARBA" id="ARBA00022559"/>
    </source>
</evidence>
<keyword evidence="4" id="KW-0479">Metal-binding</keyword>
<keyword evidence="5" id="KW-0560">Oxidoreductase</keyword>
<evidence type="ECO:0000313" key="10">
    <source>
        <dbReference type="Proteomes" id="UP000037136"/>
    </source>
</evidence>
<keyword evidence="10" id="KW-1185">Reference proteome</keyword>
<gene>
    <name evidence="9" type="ORF">XA68_17455</name>
</gene>